<reference evidence="2" key="1">
    <citation type="journal article" date="2019" name="Int. J. Syst. Evol. Microbiol.">
        <title>The Global Catalogue of Microorganisms (GCM) 10K type strain sequencing project: providing services to taxonomists for standard genome sequencing and annotation.</title>
        <authorList>
            <consortium name="The Broad Institute Genomics Platform"/>
            <consortium name="The Broad Institute Genome Sequencing Center for Infectious Disease"/>
            <person name="Wu L."/>
            <person name="Ma J."/>
        </authorList>
    </citation>
    <scope>NUCLEOTIDE SEQUENCE [LARGE SCALE GENOMIC DNA]</scope>
    <source>
        <strain evidence="2">CGMCC 1.15422</strain>
    </source>
</reference>
<sequence>MEVAIIGHGADKEAMIRATAMMQKAGMTVIEASERMAEASRRLHIDSVGAKIEAQNLAQSINNLKRNIEFEKPKSKYHK</sequence>
<comment type="caution">
    <text evidence="1">The sequence shown here is derived from an EMBL/GenBank/DDBJ whole genome shotgun (WGS) entry which is preliminary data.</text>
</comment>
<name>A0ABQ1WB36_9FLAO</name>
<proteinExistence type="predicted"/>
<dbReference type="EMBL" id="BMIX01000001">
    <property type="protein sequence ID" value="GGG24221.1"/>
    <property type="molecule type" value="Genomic_DNA"/>
</dbReference>
<protein>
    <submittedName>
        <fullName evidence="1">Uncharacterized protein</fullName>
    </submittedName>
</protein>
<gene>
    <name evidence="1" type="ORF">GCM10011532_04310</name>
</gene>
<organism evidence="1 2">
    <name type="scientific">Christiangramia forsetii</name>
    <dbReference type="NCBI Taxonomy" id="411153"/>
    <lineage>
        <taxon>Bacteria</taxon>
        <taxon>Pseudomonadati</taxon>
        <taxon>Bacteroidota</taxon>
        <taxon>Flavobacteriia</taxon>
        <taxon>Flavobacteriales</taxon>
        <taxon>Flavobacteriaceae</taxon>
        <taxon>Christiangramia</taxon>
    </lineage>
</organism>
<accession>A0ABQ1WB36</accession>
<keyword evidence="2" id="KW-1185">Reference proteome</keyword>
<evidence type="ECO:0000313" key="2">
    <source>
        <dbReference type="Proteomes" id="UP000605733"/>
    </source>
</evidence>
<evidence type="ECO:0000313" key="1">
    <source>
        <dbReference type="EMBL" id="GGG24221.1"/>
    </source>
</evidence>
<dbReference type="Proteomes" id="UP000605733">
    <property type="component" value="Unassembled WGS sequence"/>
</dbReference>
<dbReference type="RefSeq" id="WP_011710302.1">
    <property type="nucleotide sequence ID" value="NZ_BMIX01000001.1"/>
</dbReference>